<organism evidence="2">
    <name type="scientific">Pyramimonas orientalis virus</name>
    <name type="common">PoV01</name>
    <dbReference type="NCBI Taxonomy" id="455367"/>
    <lineage>
        <taxon>Viruses</taxon>
        <taxon>Varidnaviria</taxon>
        <taxon>Bamfordvirae</taxon>
        <taxon>Nucleocytoviricota</taxon>
        <taxon>Megaviricetes</taxon>
        <taxon>Imitervirales</taxon>
        <taxon>Allomimiviridae</taxon>
        <taxon>Heliosvirus</taxon>
        <taxon>Heliosvirus raunefjordenense</taxon>
    </lineage>
</organism>
<name>A0A7M3UNV4_POV01</name>
<feature type="transmembrane region" description="Helical" evidence="1">
    <location>
        <begin position="79"/>
        <end position="98"/>
    </location>
</feature>
<accession>A0A7M3UNV4</accession>
<organismHost>
    <name type="scientific">Pyramimonas plurioculata</name>
    <dbReference type="NCBI Taxonomy" id="36893"/>
</organismHost>
<proteinExistence type="predicted"/>
<gene>
    <name evidence="2" type="ORF">HWQ62_00256</name>
</gene>
<protein>
    <submittedName>
        <fullName evidence="2">Uncharacterized protein</fullName>
    </submittedName>
</protein>
<sequence length="888" mass="103270">MSNNFCTGDDEDEIEFNEFDYIMLFKALDPIRTTTKEFLENKINNEEAFKKIKMQYSTYACTFKSNVASSRNSRNSVNTLFKALVYILATAYTLWIIYDLCMSFVGTIDCNVVSYKMPLIYSLISIVLFNPAFSLVTISFEMLQYKAIQSIDKRKHDQLKTIEEEIEKALSCKDFESFTHEKVCMYYTYFDEDNLCKCGETTTRTCKDVSDNELVTDLLTNKMQKLDNVHQFFDNQKKFMLKIHNPFVEIKTDDKLKPLINCLLGNEVEPLVRDNLNVSDADEIFSENSQQIRNNLQKILRLVEGYQYKQLGEIESYQTYFLDELNTDLYNLAASVLNFLGDERSREKYFINNTLLKNYEVSERTRIVFRCDTGETMPATAKAYENDVLENMLKVQIKLKRLNKLWLPEYEDLRKALYEPRVVQYESTRNNQDRKHNQFKTGVRVQRAIYRATTIEQLRPLLIDIITIVLENTHLIKFNGLQSKYVLLDDSNENIPLRCFDEEDTTEQGNRILKTKMEVNLTKIPYSDVIENSVDALYSDDYRTKDTLLMYKIKNFINSLKIEQLTDTFAKDFKTEARIVKNVIVNELDELIESPKKVLAFINNYLLEDKTFNESESAKKFKFVGNCKTLIEYSGKEKLKEQTNSELYFNSNNEVEHSDKYIKYNEFVIKLGNIEKPQMMKYVDNVQSVKNDIVYFIDNIQQINNKLEEQHQVTEFYNKYIIIFIIVSFLILVDVSLTTYYGEKNYLDFKKFDYCKVQDSSTQNEIVNNTKDAITDVDGSGQQVKSTMRQQAMVTVNDAMAKGQQAIANKAMTMGRQVTEKGQQVTEMVKEKGQQAIAKGMTTGRQAAATGKAKGRQVTEKVNDVMAKAMTMGRQVTEKVNDVMGRRR</sequence>
<feature type="transmembrane region" description="Helical" evidence="1">
    <location>
        <begin position="720"/>
        <end position="741"/>
    </location>
</feature>
<reference evidence="2" key="1">
    <citation type="submission" date="2020-06" db="EMBL/GenBank/DDBJ databases">
        <title>Lateral gene transfer of anion-conducting channel rhodopsins between green algae and giant viruses.</title>
        <authorList>
            <person name="Rozenberg A."/>
            <person name="Oppermann J."/>
            <person name="Wietek J."/>
            <person name="Fernandez Lahore R.G."/>
            <person name="Sandaa R.-A."/>
            <person name="Bratbak G."/>
            <person name="Hegemann P."/>
            <person name="Beja O."/>
        </authorList>
    </citation>
    <scope>NUCLEOTIDE SEQUENCE</scope>
    <source>
        <strain evidence="2">01B</strain>
    </source>
</reference>
<evidence type="ECO:0000256" key="1">
    <source>
        <dbReference type="SAM" id="Phobius"/>
    </source>
</evidence>
<dbReference type="EMBL" id="MT663536">
    <property type="protein sequence ID" value="QOI90393.1"/>
    <property type="molecule type" value="Genomic_DNA"/>
</dbReference>
<feature type="transmembrane region" description="Helical" evidence="1">
    <location>
        <begin position="118"/>
        <end position="140"/>
    </location>
</feature>
<evidence type="ECO:0000313" key="2">
    <source>
        <dbReference type="EMBL" id="QOI90393.1"/>
    </source>
</evidence>
<keyword evidence="1" id="KW-0812">Transmembrane</keyword>
<keyword evidence="1" id="KW-0472">Membrane</keyword>
<keyword evidence="1" id="KW-1133">Transmembrane helix</keyword>